<name>A0A7I7LHQ9_9MYCO</name>
<evidence type="ECO:0000313" key="1">
    <source>
        <dbReference type="EMBL" id="BBX59304.1"/>
    </source>
</evidence>
<dbReference type="AlphaFoldDB" id="A0A7I7LHQ9"/>
<organism evidence="1 2">
    <name type="scientific">Mycobacterium shottsii</name>
    <dbReference type="NCBI Taxonomy" id="133549"/>
    <lineage>
        <taxon>Bacteria</taxon>
        <taxon>Bacillati</taxon>
        <taxon>Actinomycetota</taxon>
        <taxon>Actinomycetes</taxon>
        <taxon>Mycobacteriales</taxon>
        <taxon>Mycobacteriaceae</taxon>
        <taxon>Mycobacterium</taxon>
        <taxon>Mycobacterium ulcerans group</taxon>
    </lineage>
</organism>
<protein>
    <submittedName>
        <fullName evidence="1">Uncharacterized protein</fullName>
    </submittedName>
</protein>
<keyword evidence="2" id="KW-1185">Reference proteome</keyword>
<dbReference type="KEGG" id="msho:MSHO_46490"/>
<dbReference type="EMBL" id="AP022572">
    <property type="protein sequence ID" value="BBX59304.1"/>
    <property type="molecule type" value="Genomic_DNA"/>
</dbReference>
<gene>
    <name evidence="1" type="ORF">MSHO_46490</name>
</gene>
<sequence>MKLRRETEPDPDLVEAARDLVGPQVYAHPKGLQGVRAAGQRRGGSVAMLDHRHTRGGDHDGRHSGQVHRVDPVATGADDVDGVVADQVGRHRTRVGEHHVGQLTDLARGGNLHLHVHGDGESGDLGGPRVAAHDLLHGPARLTRLQMLALR</sequence>
<dbReference type="Proteomes" id="UP000467164">
    <property type="component" value="Chromosome"/>
</dbReference>
<evidence type="ECO:0000313" key="2">
    <source>
        <dbReference type="Proteomes" id="UP000467164"/>
    </source>
</evidence>
<proteinExistence type="predicted"/>
<accession>A0A7I7LHQ9</accession>
<reference evidence="1 2" key="1">
    <citation type="journal article" date="2019" name="Emerg. Microbes Infect.">
        <title>Comprehensive subspecies identification of 175 nontuberculous mycobacteria species based on 7547 genomic profiles.</title>
        <authorList>
            <person name="Matsumoto Y."/>
            <person name="Kinjo T."/>
            <person name="Motooka D."/>
            <person name="Nabeya D."/>
            <person name="Jung N."/>
            <person name="Uechi K."/>
            <person name="Horii T."/>
            <person name="Iida T."/>
            <person name="Fujita J."/>
            <person name="Nakamura S."/>
        </authorList>
    </citation>
    <scope>NUCLEOTIDE SEQUENCE [LARGE SCALE GENOMIC DNA]</scope>
    <source>
        <strain evidence="1 2">JCM 12657</strain>
    </source>
</reference>